<name>A0A840SFC8_9SPIR</name>
<evidence type="ECO:0000256" key="3">
    <source>
        <dbReference type="ARBA" id="ARBA00023125"/>
    </source>
</evidence>
<dbReference type="PANTHER" id="PTHR33175:SF2">
    <property type="entry name" value="INTEGRATION HOST FACTOR SUBUNIT ALPHA"/>
    <property type="match status" value="1"/>
</dbReference>
<dbReference type="EMBL" id="CP031517">
    <property type="protein sequence ID" value="QOS40142.1"/>
    <property type="molecule type" value="Genomic_DNA"/>
</dbReference>
<dbReference type="Proteomes" id="UP000593591">
    <property type="component" value="Chromosome"/>
</dbReference>
<keyword evidence="3" id="KW-0238">DNA-binding</keyword>
<evidence type="ECO:0000313" key="7">
    <source>
        <dbReference type="Proteomes" id="UP000578697"/>
    </source>
</evidence>
<dbReference type="EMBL" id="JACHFR010000001">
    <property type="protein sequence ID" value="MBB5218152.1"/>
    <property type="molecule type" value="Genomic_DNA"/>
</dbReference>
<dbReference type="SMART" id="SM00411">
    <property type="entry name" value="BHL"/>
    <property type="match status" value="1"/>
</dbReference>
<dbReference type="PANTHER" id="PTHR33175">
    <property type="entry name" value="DNA-BINDING PROTEIN HU"/>
    <property type="match status" value="1"/>
</dbReference>
<dbReference type="CDD" id="cd13836">
    <property type="entry name" value="IHF_B"/>
    <property type="match status" value="1"/>
</dbReference>
<dbReference type="Gene3D" id="4.10.520.10">
    <property type="entry name" value="IHF-like DNA-binding proteins"/>
    <property type="match status" value="1"/>
</dbReference>
<dbReference type="InterPro" id="IPR000119">
    <property type="entry name" value="Hist_DNA-bd"/>
</dbReference>
<dbReference type="GO" id="GO:0003677">
    <property type="term" value="F:DNA binding"/>
    <property type="evidence" value="ECO:0007669"/>
    <property type="project" value="UniProtKB-KW"/>
</dbReference>
<proteinExistence type="inferred from homology"/>
<comment type="function">
    <text evidence="1">Histone-like DNA-binding protein which is capable of wrapping DNA to stabilize it, and thus to prevent its denaturation under extreme environmental conditions.</text>
</comment>
<keyword evidence="7" id="KW-1185">Reference proteome</keyword>
<accession>A0A840SFC8</accession>
<reference evidence="5 7" key="2">
    <citation type="submission" date="2020-08" db="EMBL/GenBank/DDBJ databases">
        <title>Genomic Encyclopedia of Type Strains, Phase IV (KMG-IV): sequencing the most valuable type-strain genomes for metagenomic binning, comparative biology and taxonomic classification.</title>
        <authorList>
            <person name="Goeker M."/>
        </authorList>
    </citation>
    <scope>NUCLEOTIDE SEQUENCE [LARGE SCALE GENOMIC DNA]</scope>
    <source>
        <strain evidence="5 7">DSM 103679</strain>
    </source>
</reference>
<organism evidence="5 7">
    <name type="scientific">Treponema rectale</name>
    <dbReference type="NCBI Taxonomy" id="744512"/>
    <lineage>
        <taxon>Bacteria</taxon>
        <taxon>Pseudomonadati</taxon>
        <taxon>Spirochaetota</taxon>
        <taxon>Spirochaetia</taxon>
        <taxon>Spirochaetales</taxon>
        <taxon>Treponemataceae</taxon>
        <taxon>Treponema</taxon>
    </lineage>
</organism>
<evidence type="ECO:0000313" key="5">
    <source>
        <dbReference type="EMBL" id="MBB5218152.1"/>
    </source>
</evidence>
<dbReference type="InterPro" id="IPR010992">
    <property type="entry name" value="IHF-like_DNA-bd_dom_sf"/>
</dbReference>
<dbReference type="InterPro" id="IPR020816">
    <property type="entry name" value="Histone-like_DNA-bd_CS"/>
</dbReference>
<reference evidence="6 8" key="1">
    <citation type="submission" date="2018-08" db="EMBL/GenBank/DDBJ databases">
        <title>The first complete genome of Treponema rectale (CHPAT), a commensal spirochete of the bovine rectum.</title>
        <authorList>
            <person name="Staton G.J."/>
            <person name="Clegg S.R."/>
            <person name="Carter S.D."/>
            <person name="Radford A.D."/>
            <person name="Darby A."/>
            <person name="Hall N."/>
            <person name="Birtles R.J."/>
            <person name="Evans N.J."/>
        </authorList>
    </citation>
    <scope>NUCLEOTIDE SEQUENCE [LARGE SCALE GENOMIC DNA]</scope>
    <source>
        <strain evidence="6 8">CHPA</strain>
    </source>
</reference>
<evidence type="ECO:0000313" key="8">
    <source>
        <dbReference type="Proteomes" id="UP000593591"/>
    </source>
</evidence>
<dbReference type="Pfam" id="PF00216">
    <property type="entry name" value="Bac_DNA_binding"/>
    <property type="match status" value="1"/>
</dbReference>
<dbReference type="PRINTS" id="PR01727">
    <property type="entry name" value="DNABINDINGHU"/>
</dbReference>
<dbReference type="GO" id="GO:0030527">
    <property type="term" value="F:structural constituent of chromatin"/>
    <property type="evidence" value="ECO:0007669"/>
    <property type="project" value="InterPro"/>
</dbReference>
<dbReference type="PROSITE" id="PS00045">
    <property type="entry name" value="HISTONE_LIKE"/>
    <property type="match status" value="1"/>
</dbReference>
<evidence type="ECO:0000256" key="2">
    <source>
        <dbReference type="ARBA" id="ARBA00010529"/>
    </source>
</evidence>
<protein>
    <submittedName>
        <fullName evidence="5">Integration host factor subunit beta</fullName>
    </submittedName>
</protein>
<dbReference type="SUPFAM" id="SSF47729">
    <property type="entry name" value="IHF-like DNA-binding proteins"/>
    <property type="match status" value="1"/>
</dbReference>
<comment type="similarity">
    <text evidence="2 4">Belongs to the bacterial histone-like protein family.</text>
</comment>
<evidence type="ECO:0000256" key="1">
    <source>
        <dbReference type="ARBA" id="ARBA00003819"/>
    </source>
</evidence>
<dbReference type="Proteomes" id="UP000578697">
    <property type="component" value="Unassembled WGS sequence"/>
</dbReference>
<dbReference type="GO" id="GO:0005829">
    <property type="term" value="C:cytosol"/>
    <property type="evidence" value="ECO:0007669"/>
    <property type="project" value="TreeGrafter"/>
</dbReference>
<dbReference type="AlphaFoldDB" id="A0A840SFC8"/>
<evidence type="ECO:0000256" key="4">
    <source>
        <dbReference type="RuleBase" id="RU003939"/>
    </source>
</evidence>
<gene>
    <name evidence="6" type="ORF">DYE49_06600</name>
    <name evidence="5" type="ORF">HNP77_000496</name>
</gene>
<dbReference type="KEGG" id="trc:DYE49_06600"/>
<evidence type="ECO:0000313" key="6">
    <source>
        <dbReference type="EMBL" id="QOS40142.1"/>
    </source>
</evidence>
<sequence>MAGKKITRADLVESVYQNTSCERKVIQVIVESFIEQLKINLAAANTVELRGFGSFDIRLRKGREKARNPKTGEILSVASRYTAVFKPGQELKKQLSDIPVDSDI</sequence>